<keyword evidence="8 12" id="KW-0808">Transferase</keyword>
<evidence type="ECO:0000256" key="6">
    <source>
        <dbReference type="ARBA" id="ARBA00022576"/>
    </source>
</evidence>
<keyword evidence="15" id="KW-1185">Reference proteome</keyword>
<dbReference type="GO" id="GO:0000105">
    <property type="term" value="P:L-histidine biosynthetic process"/>
    <property type="evidence" value="ECO:0007669"/>
    <property type="project" value="UniProtKB-UniRule"/>
</dbReference>
<dbReference type="InterPro" id="IPR004839">
    <property type="entry name" value="Aminotransferase_I/II_large"/>
</dbReference>
<evidence type="ECO:0000256" key="5">
    <source>
        <dbReference type="ARBA" id="ARBA00011738"/>
    </source>
</evidence>
<sequence>MGSVNVESLIRQNIKNLAPYSSARSEFRGNAEIFLDANENSYGSPLEVNYSRYPDPLQWKLKQEISKIKGLPPQNIFIGNGSDEVIDIAFRIFCEPSKDNIIICPPTYGMYKVCANINDVGVKEVLLTCDFQLDIEGILSVIDNRTKLLFLCSPNNPTGNNLRRDDIEYLIKNFKGIVVIDEAYINFSSQKPFLQELTKYENLIIMHTLSKAWGLAGLRLGLGFASELIIDYFNKVKPPYNINGSSQLLGLQALEKINEVNNNIKTIVSQRNFLEQELKQFDFIKKIYPSDANFILLKVSDAGKLYQHLLMNRIIVRNRSSEPLCENCIRVTIGTQSENEKLLNSLKNYE</sequence>
<dbReference type="GO" id="GO:0030170">
    <property type="term" value="F:pyridoxal phosphate binding"/>
    <property type="evidence" value="ECO:0007669"/>
    <property type="project" value="InterPro"/>
</dbReference>
<feature type="domain" description="Aminotransferase class I/classII large" evidence="13">
    <location>
        <begin position="50"/>
        <end position="346"/>
    </location>
</feature>
<dbReference type="PANTHER" id="PTHR42885:SF2">
    <property type="entry name" value="HISTIDINOL-PHOSPHATE AMINOTRANSFERASE"/>
    <property type="match status" value="1"/>
</dbReference>
<evidence type="ECO:0000256" key="9">
    <source>
        <dbReference type="ARBA" id="ARBA00022898"/>
    </source>
</evidence>
<dbReference type="GO" id="GO:0004400">
    <property type="term" value="F:histidinol-phosphate transaminase activity"/>
    <property type="evidence" value="ECO:0007669"/>
    <property type="project" value="UniProtKB-UniRule"/>
</dbReference>
<evidence type="ECO:0000256" key="7">
    <source>
        <dbReference type="ARBA" id="ARBA00022605"/>
    </source>
</evidence>
<dbReference type="InterPro" id="IPR005861">
    <property type="entry name" value="HisP_aminotrans"/>
</dbReference>
<dbReference type="PANTHER" id="PTHR42885">
    <property type="entry name" value="HISTIDINOL-PHOSPHATE AMINOTRANSFERASE-RELATED"/>
    <property type="match status" value="1"/>
</dbReference>
<comment type="catalytic activity">
    <reaction evidence="11 12">
        <text>L-histidinol phosphate + 2-oxoglutarate = 3-(imidazol-4-yl)-2-oxopropyl phosphate + L-glutamate</text>
        <dbReference type="Rhea" id="RHEA:23744"/>
        <dbReference type="ChEBI" id="CHEBI:16810"/>
        <dbReference type="ChEBI" id="CHEBI:29985"/>
        <dbReference type="ChEBI" id="CHEBI:57766"/>
        <dbReference type="ChEBI" id="CHEBI:57980"/>
        <dbReference type="EC" id="2.6.1.9"/>
    </reaction>
</comment>
<evidence type="ECO:0000256" key="12">
    <source>
        <dbReference type="HAMAP-Rule" id="MF_01023"/>
    </source>
</evidence>
<proteinExistence type="inferred from homology"/>
<feature type="modified residue" description="N6-(pyridoxal phosphate)lysine" evidence="12">
    <location>
        <position position="211"/>
    </location>
</feature>
<dbReference type="Proteomes" id="UP000267223">
    <property type="component" value="Unassembled WGS sequence"/>
</dbReference>
<evidence type="ECO:0000256" key="4">
    <source>
        <dbReference type="ARBA" id="ARBA00007970"/>
    </source>
</evidence>
<organism evidence="14 15">
    <name type="scientific">Hanamia caeni</name>
    <dbReference type="NCBI Taxonomy" id="2294116"/>
    <lineage>
        <taxon>Bacteria</taxon>
        <taxon>Pseudomonadati</taxon>
        <taxon>Bacteroidota</taxon>
        <taxon>Chitinophagia</taxon>
        <taxon>Chitinophagales</taxon>
        <taxon>Chitinophagaceae</taxon>
        <taxon>Hanamia</taxon>
    </lineage>
</organism>
<keyword evidence="6 12" id="KW-0032">Aminotransferase</keyword>
<evidence type="ECO:0000313" key="15">
    <source>
        <dbReference type="Proteomes" id="UP000267223"/>
    </source>
</evidence>
<protein>
    <recommendedName>
        <fullName evidence="12">Histidinol-phosphate aminotransferase</fullName>
        <ecNumber evidence="12">2.6.1.9</ecNumber>
    </recommendedName>
    <alternativeName>
        <fullName evidence="12">Imidazole acetol-phosphate transaminase</fullName>
    </alternativeName>
</protein>
<keyword evidence="10 12" id="KW-0368">Histidine biosynthesis</keyword>
<dbReference type="CDD" id="cd00609">
    <property type="entry name" value="AAT_like"/>
    <property type="match status" value="1"/>
</dbReference>
<evidence type="ECO:0000259" key="13">
    <source>
        <dbReference type="Pfam" id="PF00155"/>
    </source>
</evidence>
<evidence type="ECO:0000256" key="2">
    <source>
        <dbReference type="ARBA" id="ARBA00005011"/>
    </source>
</evidence>
<comment type="cofactor">
    <cofactor evidence="1 12">
        <name>pyridoxal 5'-phosphate</name>
        <dbReference type="ChEBI" id="CHEBI:597326"/>
    </cofactor>
</comment>
<dbReference type="InterPro" id="IPR001917">
    <property type="entry name" value="Aminotrans_II_pyridoxalP_BS"/>
</dbReference>
<comment type="subunit">
    <text evidence="5 12">Homodimer.</text>
</comment>
<accession>A0A3M9N4V5</accession>
<evidence type="ECO:0000256" key="1">
    <source>
        <dbReference type="ARBA" id="ARBA00001933"/>
    </source>
</evidence>
<reference evidence="14 15" key="1">
    <citation type="submission" date="2018-11" db="EMBL/GenBank/DDBJ databases">
        <title>Draft genome sequence of Ferruginibacter sp. BO-59.</title>
        <authorList>
            <person name="Im W.T."/>
        </authorList>
    </citation>
    <scope>NUCLEOTIDE SEQUENCE [LARGE SCALE GENOMIC DNA]</scope>
    <source>
        <strain evidence="14 15">BO-59</strain>
    </source>
</reference>
<dbReference type="Gene3D" id="3.90.1150.10">
    <property type="entry name" value="Aspartate Aminotransferase, domain 1"/>
    <property type="match status" value="1"/>
</dbReference>
<keyword evidence="7 12" id="KW-0028">Amino-acid biosynthesis</keyword>
<dbReference type="InterPro" id="IPR015422">
    <property type="entry name" value="PyrdxlP-dep_Trfase_small"/>
</dbReference>
<comment type="pathway">
    <text evidence="3">Lipid metabolism.</text>
</comment>
<dbReference type="UniPathway" id="UPA00031">
    <property type="reaction ID" value="UER00012"/>
</dbReference>
<comment type="caution">
    <text evidence="14">The sequence shown here is derived from an EMBL/GenBank/DDBJ whole genome shotgun (WGS) entry which is preliminary data.</text>
</comment>
<dbReference type="InterPro" id="IPR015424">
    <property type="entry name" value="PyrdxlP-dep_Trfase"/>
</dbReference>
<keyword evidence="9 12" id="KW-0663">Pyridoxal phosphate</keyword>
<dbReference type="Pfam" id="PF00155">
    <property type="entry name" value="Aminotran_1_2"/>
    <property type="match status" value="1"/>
</dbReference>
<dbReference type="EC" id="2.6.1.9" evidence="12"/>
<evidence type="ECO:0000256" key="3">
    <source>
        <dbReference type="ARBA" id="ARBA00005189"/>
    </source>
</evidence>
<comment type="similarity">
    <text evidence="4 12">Belongs to the class-II pyridoxal-phosphate-dependent aminotransferase family. Histidinol-phosphate aminotransferase subfamily.</text>
</comment>
<evidence type="ECO:0000313" key="14">
    <source>
        <dbReference type="EMBL" id="RNI32766.1"/>
    </source>
</evidence>
<dbReference type="EMBL" id="RJJR01000024">
    <property type="protein sequence ID" value="RNI32766.1"/>
    <property type="molecule type" value="Genomic_DNA"/>
</dbReference>
<evidence type="ECO:0000256" key="10">
    <source>
        <dbReference type="ARBA" id="ARBA00023102"/>
    </source>
</evidence>
<dbReference type="OrthoDB" id="9813612at2"/>
<dbReference type="RefSeq" id="WP_123122518.1">
    <property type="nucleotide sequence ID" value="NZ_RJJR01000024.1"/>
</dbReference>
<dbReference type="NCBIfam" id="TIGR01141">
    <property type="entry name" value="hisC"/>
    <property type="match status" value="1"/>
</dbReference>
<evidence type="ECO:0000256" key="8">
    <source>
        <dbReference type="ARBA" id="ARBA00022679"/>
    </source>
</evidence>
<dbReference type="HAMAP" id="MF_01023">
    <property type="entry name" value="HisC_aminotrans_2"/>
    <property type="match status" value="1"/>
</dbReference>
<dbReference type="InterPro" id="IPR015421">
    <property type="entry name" value="PyrdxlP-dep_Trfase_major"/>
</dbReference>
<dbReference type="SUPFAM" id="SSF53383">
    <property type="entry name" value="PLP-dependent transferases"/>
    <property type="match status" value="1"/>
</dbReference>
<comment type="pathway">
    <text evidence="2 12">Amino-acid biosynthesis; L-histidine biosynthesis; L-histidine from 5-phospho-alpha-D-ribose 1-diphosphate: step 7/9.</text>
</comment>
<gene>
    <name evidence="12 14" type="primary">hisC</name>
    <name evidence="14" type="ORF">EFY79_19925</name>
</gene>
<name>A0A3M9N4V5_9BACT</name>
<dbReference type="AlphaFoldDB" id="A0A3M9N4V5"/>
<evidence type="ECO:0000256" key="11">
    <source>
        <dbReference type="ARBA" id="ARBA00047481"/>
    </source>
</evidence>
<dbReference type="PROSITE" id="PS00599">
    <property type="entry name" value="AA_TRANSFER_CLASS_2"/>
    <property type="match status" value="1"/>
</dbReference>
<dbReference type="Gene3D" id="3.40.640.10">
    <property type="entry name" value="Type I PLP-dependent aspartate aminotransferase-like (Major domain)"/>
    <property type="match status" value="1"/>
</dbReference>